<evidence type="ECO:0000256" key="1">
    <source>
        <dbReference type="ARBA" id="ARBA00003394"/>
    </source>
</evidence>
<evidence type="ECO:0000259" key="9">
    <source>
        <dbReference type="Pfam" id="PF04413"/>
    </source>
</evidence>
<gene>
    <name evidence="10" type="ORF">ACFOES_11315</name>
</gene>
<sequence>MADRADRARTGPVLRGYLLASRLIPALAPRHLRKRLALGKEDPDRWREKLGAATAARPAGRLVWFNAVGLGEVLALRGLIEAMAARDAALSFLVTSSARSSAQVVAANLPERTLHQFLPLDAPAYLARFLDHWRPDLSVWAEQELWPGAVVATARRGIPLALVNARITPEGFARRQRARGLFRDLMSRFARVDAQDDGTAERLRALGAEQVQVSGSLKIAGPPLSAAPEALEAARAALAGRKPWLAASTHDADEAEAIAAMRALADDPAWLLLLVPRDIARAEAVAAELEAAGLPHARRSRGELPGPEHKVWLADSYGELGLWYRLADRALIGGSFDATEGHNPWEAARLGAAILHGPCTANFRADYEALDAAGAARQLAPGELAAALTDEAGLAAMAQKAQALVAQSRDALAPLAGQLLELMERR</sequence>
<keyword evidence="8" id="KW-1003">Cell membrane</keyword>
<keyword evidence="11" id="KW-1185">Reference proteome</keyword>
<dbReference type="InterPro" id="IPR038107">
    <property type="entry name" value="Glycos_transf_N_sf"/>
</dbReference>
<dbReference type="Gene3D" id="3.40.50.2000">
    <property type="entry name" value="Glycogen Phosphorylase B"/>
    <property type="match status" value="1"/>
</dbReference>
<comment type="caution">
    <text evidence="10">The sequence shown here is derived from an EMBL/GenBank/DDBJ whole genome shotgun (WGS) entry which is preliminary data.</text>
</comment>
<keyword evidence="8" id="KW-0472">Membrane</keyword>
<evidence type="ECO:0000256" key="4">
    <source>
        <dbReference type="ARBA" id="ARBA00019077"/>
    </source>
</evidence>
<organism evidence="10 11">
    <name type="scientific">Acidimangrovimonas pyrenivorans</name>
    <dbReference type="NCBI Taxonomy" id="2030798"/>
    <lineage>
        <taxon>Bacteria</taxon>
        <taxon>Pseudomonadati</taxon>
        <taxon>Pseudomonadota</taxon>
        <taxon>Alphaproteobacteria</taxon>
        <taxon>Rhodobacterales</taxon>
        <taxon>Paracoccaceae</taxon>
        <taxon>Acidimangrovimonas</taxon>
    </lineage>
</organism>
<dbReference type="Pfam" id="PF04413">
    <property type="entry name" value="Glycos_transf_N"/>
    <property type="match status" value="1"/>
</dbReference>
<keyword evidence="5 8" id="KW-0808">Transferase</keyword>
<evidence type="ECO:0000256" key="2">
    <source>
        <dbReference type="ARBA" id="ARBA00004713"/>
    </source>
</evidence>
<dbReference type="PANTHER" id="PTHR42755">
    <property type="entry name" value="3-DEOXY-MANNO-OCTULOSONATE CYTIDYLYLTRANSFERASE"/>
    <property type="match status" value="1"/>
</dbReference>
<protein>
    <recommendedName>
        <fullName evidence="4 8">3-deoxy-D-manno-octulosonic acid transferase</fullName>
        <shortName evidence="8">Kdo transferase</shortName>
        <ecNumber evidence="3 8">2.4.99.12</ecNumber>
    </recommendedName>
    <alternativeName>
        <fullName evidence="6 8">Lipid IV(A) 3-deoxy-D-manno-octulosonic acid transferase</fullName>
    </alternativeName>
</protein>
<comment type="pathway">
    <text evidence="2 8">Bacterial outer membrane biogenesis; LPS core biosynthesis.</text>
</comment>
<dbReference type="InterPro" id="IPR007507">
    <property type="entry name" value="Glycos_transf_N"/>
</dbReference>
<dbReference type="PANTHER" id="PTHR42755:SF1">
    <property type="entry name" value="3-DEOXY-D-MANNO-OCTULOSONIC ACID TRANSFERASE, MITOCHONDRIAL-RELATED"/>
    <property type="match status" value="1"/>
</dbReference>
<dbReference type="RefSeq" id="WP_377833379.1">
    <property type="nucleotide sequence ID" value="NZ_JBHRSK010000007.1"/>
</dbReference>
<feature type="domain" description="3-deoxy-D-manno-octulosonic-acid transferase N-terminal" evidence="9">
    <location>
        <begin position="45"/>
        <end position="219"/>
    </location>
</feature>
<dbReference type="EMBL" id="JBHRSK010000007">
    <property type="protein sequence ID" value="MFC2968683.1"/>
    <property type="molecule type" value="Genomic_DNA"/>
</dbReference>
<evidence type="ECO:0000313" key="11">
    <source>
        <dbReference type="Proteomes" id="UP001595443"/>
    </source>
</evidence>
<evidence type="ECO:0000256" key="7">
    <source>
        <dbReference type="ARBA" id="ARBA00049183"/>
    </source>
</evidence>
<comment type="similarity">
    <text evidence="8">Belongs to the glycosyltransferase group 1 family.</text>
</comment>
<reference evidence="11" key="1">
    <citation type="journal article" date="2019" name="Int. J. Syst. Evol. Microbiol.">
        <title>The Global Catalogue of Microorganisms (GCM) 10K type strain sequencing project: providing services to taxonomists for standard genome sequencing and annotation.</title>
        <authorList>
            <consortium name="The Broad Institute Genomics Platform"/>
            <consortium name="The Broad Institute Genome Sequencing Center for Infectious Disease"/>
            <person name="Wu L."/>
            <person name="Ma J."/>
        </authorList>
    </citation>
    <scope>NUCLEOTIDE SEQUENCE [LARGE SCALE GENOMIC DNA]</scope>
    <source>
        <strain evidence="11">KCTC 62192</strain>
    </source>
</reference>
<dbReference type="GO" id="GO:0016740">
    <property type="term" value="F:transferase activity"/>
    <property type="evidence" value="ECO:0007669"/>
    <property type="project" value="UniProtKB-KW"/>
</dbReference>
<evidence type="ECO:0000256" key="6">
    <source>
        <dbReference type="ARBA" id="ARBA00031445"/>
    </source>
</evidence>
<comment type="function">
    <text evidence="1 8">Involved in lipopolysaccharide (LPS) biosynthesis. Catalyzes the transfer of 3-deoxy-D-manno-octulosonate (Kdo) residue(s) from CMP-Kdo to lipid IV(A), the tetraacyldisaccharide-1,4'-bisphosphate precursor of lipid A.</text>
</comment>
<dbReference type="EC" id="2.4.99.12" evidence="3 8"/>
<accession>A0ABV7AHV0</accession>
<evidence type="ECO:0000256" key="3">
    <source>
        <dbReference type="ARBA" id="ARBA00012621"/>
    </source>
</evidence>
<evidence type="ECO:0000256" key="8">
    <source>
        <dbReference type="RuleBase" id="RU365103"/>
    </source>
</evidence>
<comment type="subcellular location">
    <subcellularLocation>
        <location evidence="8">Cell membrane</location>
    </subcellularLocation>
</comment>
<dbReference type="Gene3D" id="3.40.50.11720">
    <property type="entry name" value="3-Deoxy-D-manno-octulosonic-acid transferase, N-terminal domain"/>
    <property type="match status" value="1"/>
</dbReference>
<evidence type="ECO:0000313" key="10">
    <source>
        <dbReference type="EMBL" id="MFC2968683.1"/>
    </source>
</evidence>
<comment type="catalytic activity">
    <reaction evidence="7 8">
        <text>lipid IVA (E. coli) + CMP-3-deoxy-beta-D-manno-octulosonate = alpha-Kdo-(2-&gt;6)-lipid IVA (E. coli) + CMP + H(+)</text>
        <dbReference type="Rhea" id="RHEA:28066"/>
        <dbReference type="ChEBI" id="CHEBI:15378"/>
        <dbReference type="ChEBI" id="CHEBI:58603"/>
        <dbReference type="ChEBI" id="CHEBI:60364"/>
        <dbReference type="ChEBI" id="CHEBI:60377"/>
        <dbReference type="ChEBI" id="CHEBI:85987"/>
        <dbReference type="EC" id="2.4.99.12"/>
    </reaction>
</comment>
<dbReference type="Proteomes" id="UP001595443">
    <property type="component" value="Unassembled WGS sequence"/>
</dbReference>
<proteinExistence type="inferred from homology"/>
<evidence type="ECO:0000256" key="5">
    <source>
        <dbReference type="ARBA" id="ARBA00022679"/>
    </source>
</evidence>
<name>A0ABV7AHV0_9RHOB</name>
<dbReference type="InterPro" id="IPR039901">
    <property type="entry name" value="Kdotransferase"/>
</dbReference>
<keyword evidence="8" id="KW-0448">Lipopolysaccharide biosynthesis</keyword>